<keyword evidence="3" id="KW-1185">Reference proteome</keyword>
<dbReference type="EMBL" id="CP051627">
    <property type="protein sequence ID" value="UPT22626.1"/>
    <property type="molecule type" value="Genomic_DNA"/>
</dbReference>
<dbReference type="SUPFAM" id="SSF52540">
    <property type="entry name" value="P-loop containing nucleoside triphosphate hydrolases"/>
    <property type="match status" value="1"/>
</dbReference>
<proteinExistence type="predicted"/>
<feature type="domain" description="Rv3660c-like CheY-like N-terminal" evidence="1">
    <location>
        <begin position="12"/>
        <end position="123"/>
    </location>
</feature>
<evidence type="ECO:0000313" key="3">
    <source>
        <dbReference type="Proteomes" id="UP000832041"/>
    </source>
</evidence>
<dbReference type="InterPro" id="IPR059050">
    <property type="entry name" value="Rv3660c_N"/>
</dbReference>
<dbReference type="InterPro" id="IPR022521">
    <property type="entry name" value="Rv3660c"/>
</dbReference>
<dbReference type="PANTHER" id="PTHR43384:SF11">
    <property type="entry name" value="SEPTUM SITE DETERMINING PROTEIN"/>
    <property type="match status" value="1"/>
</dbReference>
<dbReference type="NCBIfam" id="TIGR03815">
    <property type="entry name" value="CpaE_hom_Actino"/>
    <property type="match status" value="1"/>
</dbReference>
<reference evidence="2 3" key="1">
    <citation type="submission" date="2020-04" db="EMBL/GenBank/DDBJ databases">
        <title>Thermobifida alba genome sequencing and assembly.</title>
        <authorList>
            <person name="Luzics S."/>
            <person name="Horvath B."/>
            <person name="Nagy I."/>
            <person name="Toth A."/>
            <person name="Nagy I."/>
            <person name="Kukolya J."/>
        </authorList>
    </citation>
    <scope>NUCLEOTIDE SEQUENCE [LARGE SCALE GENOMIC DNA]</scope>
    <source>
        <strain evidence="2 3">DSM 43795</strain>
    </source>
</reference>
<protein>
    <submittedName>
        <fullName evidence="2">Septum site determining protein</fullName>
    </submittedName>
</protein>
<organism evidence="2 3">
    <name type="scientific">Thermobifida alba</name>
    <name type="common">Thermomonospora alba</name>
    <dbReference type="NCBI Taxonomy" id="53522"/>
    <lineage>
        <taxon>Bacteria</taxon>
        <taxon>Bacillati</taxon>
        <taxon>Actinomycetota</taxon>
        <taxon>Actinomycetes</taxon>
        <taxon>Streptosporangiales</taxon>
        <taxon>Nocardiopsidaceae</taxon>
        <taxon>Thermobifida</taxon>
    </lineage>
</organism>
<dbReference type="RefSeq" id="WP_248591131.1">
    <property type="nucleotide sequence ID" value="NZ_BAABEB010000011.1"/>
</dbReference>
<evidence type="ECO:0000313" key="2">
    <source>
        <dbReference type="EMBL" id="UPT22626.1"/>
    </source>
</evidence>
<name>A0ABY4L6T8_THEAE</name>
<dbReference type="Proteomes" id="UP000832041">
    <property type="component" value="Chromosome"/>
</dbReference>
<sequence length="364" mass="37999">MPSADSARPLFLTDDDALLDDLLRLAAAANVEAAVIPSVARSGRYWADAPLAVVGADLVGALARTEPPRHPNAVVVGRLPLSSGPDVGVYTDAMRIGARDVLTLPDAERHLVELLTESAEHAAGEAPVVAVVGGRGGAGASLLAVALALAGRRARLRTALVDADPLGGGLDLLLGAEHAPGSRWEEFSGRQGRMLWPALRDALPHAHGIPVMTWHARRPYAPVPPSAMRTVLSAATRGCELLVADLPRTVDAAAEEVLRRTTVTLLVLPADVYSVVAAERLVPLLRESVSDLRLVVRGASFDGLSAETVASSLGLPLAGELSDEPGLSRLLDRGDPPARQARSPLASFSDAFVSRLRADLALSA</sequence>
<dbReference type="PANTHER" id="PTHR43384">
    <property type="entry name" value="SEPTUM SITE-DETERMINING PROTEIN MIND HOMOLOG, CHLOROPLASTIC-RELATED"/>
    <property type="match status" value="1"/>
</dbReference>
<dbReference type="InterPro" id="IPR027417">
    <property type="entry name" value="P-loop_NTPase"/>
</dbReference>
<dbReference type="Gene3D" id="3.40.50.300">
    <property type="entry name" value="P-loop containing nucleotide triphosphate hydrolases"/>
    <property type="match status" value="1"/>
</dbReference>
<gene>
    <name evidence="2" type="ORF">FOF52_18120</name>
</gene>
<dbReference type="Pfam" id="PF26563">
    <property type="entry name" value="Rv3660c_N"/>
    <property type="match status" value="1"/>
</dbReference>
<accession>A0ABY4L6T8</accession>
<evidence type="ECO:0000259" key="1">
    <source>
        <dbReference type="Pfam" id="PF26563"/>
    </source>
</evidence>
<dbReference type="InterPro" id="IPR050625">
    <property type="entry name" value="ParA/MinD_ATPase"/>
</dbReference>